<protein>
    <recommendedName>
        <fullName evidence="4">Protein kinase domain-containing protein</fullName>
    </recommendedName>
</protein>
<dbReference type="InterPro" id="IPR011009">
    <property type="entry name" value="Kinase-like_dom_sf"/>
</dbReference>
<dbReference type="PANTHER" id="PTHR45621">
    <property type="entry name" value="OS01G0588500 PROTEIN-RELATED"/>
    <property type="match status" value="1"/>
</dbReference>
<dbReference type="OMA" id="NASHIML"/>
<dbReference type="Proteomes" id="UP000029981">
    <property type="component" value="Chromosome 5"/>
</dbReference>
<dbReference type="Pfam" id="PF07714">
    <property type="entry name" value="PK_Tyr_Ser-Thr"/>
    <property type="match status" value="1"/>
</dbReference>
<dbReference type="SUPFAM" id="SSF56112">
    <property type="entry name" value="Protein kinase-like (PK-like)"/>
    <property type="match status" value="1"/>
</dbReference>
<dbReference type="Gramene" id="KGN51663">
    <property type="protein sequence ID" value="KGN51663"/>
    <property type="gene ID" value="Csa_5G589310"/>
</dbReference>
<dbReference type="GO" id="GO:0004672">
    <property type="term" value="F:protein kinase activity"/>
    <property type="evidence" value="ECO:0007669"/>
    <property type="project" value="InterPro"/>
</dbReference>
<proteinExistence type="predicted"/>
<keyword evidence="6" id="KW-1185">Reference proteome</keyword>
<dbReference type="AlphaFoldDB" id="A0A0A0KPY2"/>
<organism evidence="5 6">
    <name type="scientific">Cucumis sativus</name>
    <name type="common">Cucumber</name>
    <dbReference type="NCBI Taxonomy" id="3659"/>
    <lineage>
        <taxon>Eukaryota</taxon>
        <taxon>Viridiplantae</taxon>
        <taxon>Streptophyta</taxon>
        <taxon>Embryophyta</taxon>
        <taxon>Tracheophyta</taxon>
        <taxon>Spermatophyta</taxon>
        <taxon>Magnoliopsida</taxon>
        <taxon>eudicotyledons</taxon>
        <taxon>Gunneridae</taxon>
        <taxon>Pentapetalae</taxon>
        <taxon>rosids</taxon>
        <taxon>fabids</taxon>
        <taxon>Cucurbitales</taxon>
        <taxon>Cucurbitaceae</taxon>
        <taxon>Benincaseae</taxon>
        <taxon>Cucumis</taxon>
    </lineage>
</organism>
<sequence length="343" mass="39750">MADFENGNVLIFTFEDLKSFTNNFNGNNLIGITQSGRFYRGQLRPPWLAAIITETRIVTVKIWDQKQELEKEKVNQLYFQEELKLITHQSLRNNPSLAKLIGYCCEDGVKGFVYDLNPLGLLQNLMARDDRINWFQRVDVILELARLLDFIHSQENQSLGFHFSASNILLDWDCKPKLCRFKPISDDRMNADLYKLSKFTQLPSGYFHPSIRGESEGKVNSDVYSLGEILLGLIAKRDVEPQNLEKQNHQEFVNSSVSIWAKNEYRPNVSLVHESLQKDWGYSTEEGIKLTELAMHSIEFFPRNRPSIKQILQHLEALQVTRRLSDDRPRKKERKLPSSSVGM</sequence>
<reference evidence="5 6" key="1">
    <citation type="journal article" date="2009" name="Nat. Genet.">
        <title>The genome of the cucumber, Cucumis sativus L.</title>
        <authorList>
            <person name="Huang S."/>
            <person name="Li R."/>
            <person name="Zhang Z."/>
            <person name="Li L."/>
            <person name="Gu X."/>
            <person name="Fan W."/>
            <person name="Lucas W.J."/>
            <person name="Wang X."/>
            <person name="Xie B."/>
            <person name="Ni P."/>
            <person name="Ren Y."/>
            <person name="Zhu H."/>
            <person name="Li J."/>
            <person name="Lin K."/>
            <person name="Jin W."/>
            <person name="Fei Z."/>
            <person name="Li G."/>
            <person name="Staub J."/>
            <person name="Kilian A."/>
            <person name="van der Vossen E.A."/>
            <person name="Wu Y."/>
            <person name="Guo J."/>
            <person name="He J."/>
            <person name="Jia Z."/>
            <person name="Ren Y."/>
            <person name="Tian G."/>
            <person name="Lu Y."/>
            <person name="Ruan J."/>
            <person name="Qian W."/>
            <person name="Wang M."/>
            <person name="Huang Q."/>
            <person name="Li B."/>
            <person name="Xuan Z."/>
            <person name="Cao J."/>
            <person name="Asan"/>
            <person name="Wu Z."/>
            <person name="Zhang J."/>
            <person name="Cai Q."/>
            <person name="Bai Y."/>
            <person name="Zhao B."/>
            <person name="Han Y."/>
            <person name="Li Y."/>
            <person name="Li X."/>
            <person name="Wang S."/>
            <person name="Shi Q."/>
            <person name="Liu S."/>
            <person name="Cho W.K."/>
            <person name="Kim J.Y."/>
            <person name="Xu Y."/>
            <person name="Heller-Uszynska K."/>
            <person name="Miao H."/>
            <person name="Cheng Z."/>
            <person name="Zhang S."/>
            <person name="Wu J."/>
            <person name="Yang Y."/>
            <person name="Kang H."/>
            <person name="Li M."/>
            <person name="Liang H."/>
            <person name="Ren X."/>
            <person name="Shi Z."/>
            <person name="Wen M."/>
            <person name="Jian M."/>
            <person name="Yang H."/>
            <person name="Zhang G."/>
            <person name="Yang Z."/>
            <person name="Chen R."/>
            <person name="Liu S."/>
            <person name="Li J."/>
            <person name="Ma L."/>
            <person name="Liu H."/>
            <person name="Zhou Y."/>
            <person name="Zhao J."/>
            <person name="Fang X."/>
            <person name="Li G."/>
            <person name="Fang L."/>
            <person name="Li Y."/>
            <person name="Liu D."/>
            <person name="Zheng H."/>
            <person name="Zhang Y."/>
            <person name="Qin N."/>
            <person name="Li Z."/>
            <person name="Yang G."/>
            <person name="Yang S."/>
            <person name="Bolund L."/>
            <person name="Kristiansen K."/>
            <person name="Zheng H."/>
            <person name="Li S."/>
            <person name="Zhang X."/>
            <person name="Yang H."/>
            <person name="Wang J."/>
            <person name="Sun R."/>
            <person name="Zhang B."/>
            <person name="Jiang S."/>
            <person name="Wang J."/>
            <person name="Du Y."/>
            <person name="Li S."/>
        </authorList>
    </citation>
    <scope>NUCLEOTIDE SEQUENCE [LARGE SCALE GENOMIC DNA]</scope>
    <source>
        <strain evidence="6">cv. 9930</strain>
    </source>
</reference>
<dbReference type="eggNOG" id="KOG1187">
    <property type="taxonomic scope" value="Eukaryota"/>
</dbReference>
<dbReference type="InterPro" id="IPR000719">
    <property type="entry name" value="Prot_kinase_dom"/>
</dbReference>
<dbReference type="InterPro" id="IPR050823">
    <property type="entry name" value="Plant_Ser_Thr_Prot_Kinase"/>
</dbReference>
<keyword evidence="2" id="KW-1003">Cell membrane</keyword>
<dbReference type="PROSITE" id="PS50011">
    <property type="entry name" value="PROTEIN_KINASE_DOM"/>
    <property type="match status" value="1"/>
</dbReference>
<keyword evidence="2" id="KW-0472">Membrane</keyword>
<feature type="domain" description="Protein kinase" evidence="4">
    <location>
        <begin position="24"/>
        <end position="317"/>
    </location>
</feature>
<comment type="subcellular location">
    <subcellularLocation>
        <location evidence="1">Cell membrane</location>
    </subcellularLocation>
</comment>
<reference evidence="5 6" key="4">
    <citation type="journal article" date="2011" name="BMC Genomics">
        <title>RNA-Seq improves annotation of protein-coding genes in the cucumber genome.</title>
        <authorList>
            <person name="Li Z."/>
            <person name="Zhang Z."/>
            <person name="Yan P."/>
            <person name="Huang S."/>
            <person name="Fei Z."/>
            <person name="Lin K."/>
        </authorList>
    </citation>
    <scope>NUCLEOTIDE SEQUENCE [LARGE SCALE GENOMIC DNA]</scope>
    <source>
        <strain evidence="6">cv. 9930</strain>
    </source>
</reference>
<dbReference type="EMBL" id="CM002926">
    <property type="protein sequence ID" value="KGN51663.1"/>
    <property type="molecule type" value="Genomic_DNA"/>
</dbReference>
<reference evidence="5 6" key="2">
    <citation type="journal article" date="2009" name="PLoS ONE">
        <title>An integrated genetic and cytogenetic map of the cucumber genome.</title>
        <authorList>
            <person name="Ren Y."/>
            <person name="Zhang Z."/>
            <person name="Liu J."/>
            <person name="Staub J.E."/>
            <person name="Han Y."/>
            <person name="Cheng Z."/>
            <person name="Li X."/>
            <person name="Lu J."/>
            <person name="Miao H."/>
            <person name="Kang H."/>
            <person name="Xie B."/>
            <person name="Gu X."/>
            <person name="Wang X."/>
            <person name="Du Y."/>
            <person name="Jin W."/>
            <person name="Huang S."/>
        </authorList>
    </citation>
    <scope>NUCLEOTIDE SEQUENCE [LARGE SCALE GENOMIC DNA]</scope>
    <source>
        <strain evidence="6">cv. 9930</strain>
    </source>
</reference>
<dbReference type="GO" id="GO:0005886">
    <property type="term" value="C:plasma membrane"/>
    <property type="evidence" value="ECO:0007669"/>
    <property type="project" value="UniProtKB-SubCell"/>
</dbReference>
<evidence type="ECO:0000313" key="5">
    <source>
        <dbReference type="EMBL" id="KGN51663.1"/>
    </source>
</evidence>
<accession>A0A0A0KPY2</accession>
<evidence type="ECO:0000313" key="6">
    <source>
        <dbReference type="Proteomes" id="UP000029981"/>
    </source>
</evidence>
<dbReference type="Gene3D" id="1.10.510.10">
    <property type="entry name" value="Transferase(Phosphotransferase) domain 1"/>
    <property type="match status" value="1"/>
</dbReference>
<evidence type="ECO:0000256" key="3">
    <source>
        <dbReference type="SAM" id="MobiDB-lite"/>
    </source>
</evidence>
<reference evidence="5 6" key="3">
    <citation type="journal article" date="2010" name="BMC Genomics">
        <title>Transcriptome sequencing and comparative analysis of cucumber flowers with different sex types.</title>
        <authorList>
            <person name="Guo S."/>
            <person name="Zheng Y."/>
            <person name="Joung J.G."/>
            <person name="Liu S."/>
            <person name="Zhang Z."/>
            <person name="Crasta O.R."/>
            <person name="Sobral B.W."/>
            <person name="Xu Y."/>
            <person name="Huang S."/>
            <person name="Fei Z."/>
        </authorList>
    </citation>
    <scope>NUCLEOTIDE SEQUENCE [LARGE SCALE GENOMIC DNA]</scope>
    <source>
        <strain evidence="6">cv. 9930</strain>
    </source>
</reference>
<dbReference type="GO" id="GO:0005524">
    <property type="term" value="F:ATP binding"/>
    <property type="evidence" value="ECO:0007669"/>
    <property type="project" value="InterPro"/>
</dbReference>
<evidence type="ECO:0000256" key="1">
    <source>
        <dbReference type="ARBA" id="ARBA00004236"/>
    </source>
</evidence>
<name>A0A0A0KPY2_CUCSA</name>
<evidence type="ECO:0000259" key="4">
    <source>
        <dbReference type="PROSITE" id="PS50011"/>
    </source>
</evidence>
<evidence type="ECO:0000256" key="2">
    <source>
        <dbReference type="ARBA" id="ARBA00022475"/>
    </source>
</evidence>
<dbReference type="Gene3D" id="3.30.200.20">
    <property type="entry name" value="Phosphorylase Kinase, domain 1"/>
    <property type="match status" value="1"/>
</dbReference>
<gene>
    <name evidence="5" type="ORF">Csa_5G589310</name>
</gene>
<feature type="region of interest" description="Disordered" evidence="3">
    <location>
        <begin position="323"/>
        <end position="343"/>
    </location>
</feature>
<dbReference type="InterPro" id="IPR001245">
    <property type="entry name" value="Ser-Thr/Tyr_kinase_cat_dom"/>
</dbReference>